<dbReference type="STRING" id="268474.A0A0V1MMK4"/>
<name>A0A0V1MMK4_9BILA</name>
<keyword evidence="3" id="KW-1185">Reference proteome</keyword>
<accession>A0A0V1MMK4</accession>
<sequence>MTKYGISIDLGGRKIFGPSLGELHVLPNNPAQSWGVENESSTEDSDHDDEAHICAIPNSSRQSQHLDLPSCAETYQNIVTYQFLQQYLSNDPWANQRH</sequence>
<evidence type="ECO:0000313" key="2">
    <source>
        <dbReference type="EMBL" id="KRZ73057.1"/>
    </source>
</evidence>
<dbReference type="EMBL" id="JYDO01000069">
    <property type="protein sequence ID" value="KRZ73057.1"/>
    <property type="molecule type" value="Genomic_DNA"/>
</dbReference>
<evidence type="ECO:0000256" key="1">
    <source>
        <dbReference type="SAM" id="MobiDB-lite"/>
    </source>
</evidence>
<proteinExistence type="predicted"/>
<gene>
    <name evidence="2" type="ORF">T10_11752</name>
</gene>
<dbReference type="AlphaFoldDB" id="A0A0V1MMK4"/>
<feature type="region of interest" description="Disordered" evidence="1">
    <location>
        <begin position="28"/>
        <end position="49"/>
    </location>
</feature>
<protein>
    <submittedName>
        <fullName evidence="2">Uncharacterized protein</fullName>
    </submittedName>
</protein>
<comment type="caution">
    <text evidence="2">The sequence shown here is derived from an EMBL/GenBank/DDBJ whole genome shotgun (WGS) entry which is preliminary data.</text>
</comment>
<dbReference type="Proteomes" id="UP000054843">
    <property type="component" value="Unassembled WGS sequence"/>
</dbReference>
<evidence type="ECO:0000313" key="3">
    <source>
        <dbReference type="Proteomes" id="UP000054843"/>
    </source>
</evidence>
<reference evidence="2 3" key="1">
    <citation type="submission" date="2015-01" db="EMBL/GenBank/DDBJ databases">
        <title>Evolution of Trichinella species and genotypes.</title>
        <authorList>
            <person name="Korhonen P.K."/>
            <person name="Edoardo P."/>
            <person name="Giuseppe L.R."/>
            <person name="Gasser R.B."/>
        </authorList>
    </citation>
    <scope>NUCLEOTIDE SEQUENCE [LARGE SCALE GENOMIC DNA]</scope>
    <source>
        <strain evidence="2">ISS1980</strain>
    </source>
</reference>
<organism evidence="2 3">
    <name type="scientific">Trichinella papuae</name>
    <dbReference type="NCBI Taxonomy" id="268474"/>
    <lineage>
        <taxon>Eukaryota</taxon>
        <taxon>Metazoa</taxon>
        <taxon>Ecdysozoa</taxon>
        <taxon>Nematoda</taxon>
        <taxon>Enoplea</taxon>
        <taxon>Dorylaimia</taxon>
        <taxon>Trichinellida</taxon>
        <taxon>Trichinellidae</taxon>
        <taxon>Trichinella</taxon>
    </lineage>
</organism>